<keyword evidence="2" id="KW-1185">Reference proteome</keyword>
<dbReference type="AlphaFoldDB" id="A0A3E1P0Q5"/>
<comment type="caution">
    <text evidence="1">The sequence shown here is derived from an EMBL/GenBank/DDBJ whole genome shotgun (WGS) entry which is preliminary data.</text>
</comment>
<dbReference type="EMBL" id="QTJV01000006">
    <property type="protein sequence ID" value="RFM33704.1"/>
    <property type="molecule type" value="Genomic_DNA"/>
</dbReference>
<reference evidence="1 2" key="1">
    <citation type="submission" date="2018-08" db="EMBL/GenBank/DDBJ databases">
        <title>Chitinophaga sp. K20C18050901, a novel bacterium isolated from forest soil.</title>
        <authorList>
            <person name="Wang C."/>
        </authorList>
    </citation>
    <scope>NUCLEOTIDE SEQUENCE [LARGE SCALE GENOMIC DNA]</scope>
    <source>
        <strain evidence="1 2">K20C18050901</strain>
    </source>
</reference>
<sequence>MNKNVKQEWDDYFKNRIPPKKLIMTPELEADFNSPYFKNKEEMYKRHLKECPPPLGKIIWKD</sequence>
<evidence type="ECO:0000313" key="2">
    <source>
        <dbReference type="Proteomes" id="UP000261174"/>
    </source>
</evidence>
<protein>
    <submittedName>
        <fullName evidence="1">Uncharacterized protein</fullName>
    </submittedName>
</protein>
<dbReference type="Proteomes" id="UP000261174">
    <property type="component" value="Unassembled WGS sequence"/>
</dbReference>
<accession>A0A3E1P0Q5</accession>
<dbReference type="OrthoDB" id="1522571at2"/>
<organism evidence="1 2">
    <name type="scientific">Chitinophaga silvisoli</name>
    <dbReference type="NCBI Taxonomy" id="2291814"/>
    <lineage>
        <taxon>Bacteria</taxon>
        <taxon>Pseudomonadati</taxon>
        <taxon>Bacteroidota</taxon>
        <taxon>Chitinophagia</taxon>
        <taxon>Chitinophagales</taxon>
        <taxon>Chitinophagaceae</taxon>
        <taxon>Chitinophaga</taxon>
    </lineage>
</organism>
<name>A0A3E1P0Q5_9BACT</name>
<dbReference type="RefSeq" id="WP_116854626.1">
    <property type="nucleotide sequence ID" value="NZ_QTJV01000006.1"/>
</dbReference>
<proteinExistence type="predicted"/>
<gene>
    <name evidence="1" type="ORF">DXN04_17235</name>
</gene>
<evidence type="ECO:0000313" key="1">
    <source>
        <dbReference type="EMBL" id="RFM33704.1"/>
    </source>
</evidence>